<sequence>MVDYYTDTRSNSPAPYNSSSDEGPRGTSSSYYRCLCGLSNCTKDICGGGGRSSNNNRSSTSSSSSSTRRPRRQNTNPGLAPFPGPQQRPYAPLLSTTSASSSCSSFTTPYNTQPPSVQRVSSHNGPLYAGITEHQPTEYMSGANGPGYGAVSYANSNSSGSGATSAGEGPSTRAMPMPISSAGGAMASSSTSQYQYQYQSSSNPYEGFPGQQGPFVSPTYGYGSYVPPPTPPQQWFSDSSNGGGGTSTSSHGTSSDGGQSIGYGGGGGGGGSSYGGGSSGSWEY</sequence>
<feature type="region of interest" description="Disordered" evidence="1">
    <location>
        <begin position="1"/>
        <end position="28"/>
    </location>
</feature>
<dbReference type="InParanoid" id="A0A2T3AIL9"/>
<feature type="compositionally biased region" description="Polar residues" evidence="1">
    <location>
        <begin position="109"/>
        <end position="124"/>
    </location>
</feature>
<accession>A0A2T3AIL9</accession>
<protein>
    <submittedName>
        <fullName evidence="2">Uncharacterized protein</fullName>
    </submittedName>
</protein>
<feature type="compositionally biased region" description="Low complexity" evidence="1">
    <location>
        <begin position="95"/>
        <end position="108"/>
    </location>
</feature>
<feature type="compositionally biased region" description="Gly residues" evidence="1">
    <location>
        <begin position="259"/>
        <end position="284"/>
    </location>
</feature>
<evidence type="ECO:0000313" key="2">
    <source>
        <dbReference type="EMBL" id="PSR99258.1"/>
    </source>
</evidence>
<evidence type="ECO:0000313" key="3">
    <source>
        <dbReference type="Proteomes" id="UP000241462"/>
    </source>
</evidence>
<feature type="region of interest" description="Disordered" evidence="1">
    <location>
        <begin position="48"/>
        <end position="130"/>
    </location>
</feature>
<dbReference type="EMBL" id="KZ678385">
    <property type="protein sequence ID" value="PSR99258.1"/>
    <property type="molecule type" value="Genomic_DNA"/>
</dbReference>
<feature type="compositionally biased region" description="Low complexity" evidence="1">
    <location>
        <begin position="247"/>
        <end position="258"/>
    </location>
</feature>
<organism evidence="2 3">
    <name type="scientific">Coniella lustricola</name>
    <dbReference type="NCBI Taxonomy" id="2025994"/>
    <lineage>
        <taxon>Eukaryota</taxon>
        <taxon>Fungi</taxon>
        <taxon>Dikarya</taxon>
        <taxon>Ascomycota</taxon>
        <taxon>Pezizomycotina</taxon>
        <taxon>Sordariomycetes</taxon>
        <taxon>Sordariomycetidae</taxon>
        <taxon>Diaporthales</taxon>
        <taxon>Schizoparmaceae</taxon>
        <taxon>Coniella</taxon>
    </lineage>
</organism>
<feature type="compositionally biased region" description="Low complexity" evidence="1">
    <location>
        <begin position="157"/>
        <end position="171"/>
    </location>
</feature>
<gene>
    <name evidence="2" type="ORF">BD289DRAFT_479633</name>
</gene>
<evidence type="ECO:0000256" key="1">
    <source>
        <dbReference type="SAM" id="MobiDB-lite"/>
    </source>
</evidence>
<feature type="compositionally biased region" description="Low complexity" evidence="1">
    <location>
        <begin position="52"/>
        <end position="78"/>
    </location>
</feature>
<name>A0A2T3AIL9_9PEZI</name>
<dbReference type="Proteomes" id="UP000241462">
    <property type="component" value="Unassembled WGS sequence"/>
</dbReference>
<reference evidence="2 3" key="1">
    <citation type="journal article" date="2018" name="Mycol. Prog.">
        <title>Coniella lustricola, a new species from submerged detritus.</title>
        <authorList>
            <person name="Raudabaugh D.B."/>
            <person name="Iturriaga T."/>
            <person name="Carver A."/>
            <person name="Mondo S."/>
            <person name="Pangilinan J."/>
            <person name="Lipzen A."/>
            <person name="He G."/>
            <person name="Amirebrahimi M."/>
            <person name="Grigoriev I.V."/>
            <person name="Miller A.N."/>
        </authorList>
    </citation>
    <scope>NUCLEOTIDE SEQUENCE [LARGE SCALE GENOMIC DNA]</scope>
    <source>
        <strain evidence="2 3">B22-T-1</strain>
    </source>
</reference>
<keyword evidence="3" id="KW-1185">Reference proteome</keyword>
<feature type="region of interest" description="Disordered" evidence="1">
    <location>
        <begin position="219"/>
        <end position="284"/>
    </location>
</feature>
<feature type="region of interest" description="Disordered" evidence="1">
    <location>
        <begin position="157"/>
        <end position="186"/>
    </location>
</feature>
<feature type="compositionally biased region" description="Polar residues" evidence="1">
    <location>
        <begin position="7"/>
        <end position="28"/>
    </location>
</feature>
<proteinExistence type="predicted"/>
<dbReference type="AlphaFoldDB" id="A0A2T3AIL9"/>